<gene>
    <name evidence="5" type="ORF">WA026_012600</name>
</gene>
<dbReference type="PANTHER" id="PTHR31183:SF2">
    <property type="entry name" value="TRICHOPLEIN KERATIN FILAMENT-BINDING PROTEIN"/>
    <property type="match status" value="1"/>
</dbReference>
<sequence length="504" mass="62456">MSSRRRPLSREEQIIRKREKEYQYQKFWGDQQKYYDWWSKNNTKYEEWTSPRYYDTNTQLVRQMQMEKALLESKEMRRNKLQKMFEEDKIAWEAELMLLRDKNAQSPRSPRERPDDIPTEILKQVHEGIKEKEEEKRKKEAELRLYHQWRNNNSFIQEYERAQRSKDVKFSWLHQQMEKRKKKEKEKEEEKRLFLEREQELKSYKEKEEQQKEQSLRRNRELREIIDKQIEEMKLRKAITEKLREKEEEEQKKRRELTELNEKQRQIDEIAKEREIALFNVKQYKIKLKQKMKNILDNLVEQEELMRRLKEMDIAERIEDQLLKEDIKESIEGFLKISEDQKRLEKLREKHLQFIFDSEAQVMYDKQSEIWNKEEQARKTLVKDILATVAEQIENNCRNSRKEQEELAKEREILIKMTEEYNEELMKLQEDERQRQLKRKEELDLEVKKKQENKKAVNAEDKIKQITEELERAKIEEERLKREIMNLHRGQGLCRPPSRSKIIF</sequence>
<dbReference type="GO" id="GO:0006915">
    <property type="term" value="P:apoptotic process"/>
    <property type="evidence" value="ECO:0007669"/>
    <property type="project" value="TreeGrafter"/>
</dbReference>
<protein>
    <recommendedName>
        <fullName evidence="7">Trichoplein keratin filament-binding protein</fullName>
    </recommendedName>
</protein>
<evidence type="ECO:0000256" key="4">
    <source>
        <dbReference type="SAM" id="Coils"/>
    </source>
</evidence>
<accession>A0AAW1U7R9</accession>
<dbReference type="GO" id="GO:0045095">
    <property type="term" value="C:keratin filament"/>
    <property type="evidence" value="ECO:0007669"/>
    <property type="project" value="TreeGrafter"/>
</dbReference>
<evidence type="ECO:0000256" key="2">
    <source>
        <dbReference type="ARBA" id="ARBA00022490"/>
    </source>
</evidence>
<dbReference type="Proteomes" id="UP001431783">
    <property type="component" value="Unassembled WGS sequence"/>
</dbReference>
<dbReference type="EMBL" id="JARQZJ010000036">
    <property type="protein sequence ID" value="KAK9876302.1"/>
    <property type="molecule type" value="Genomic_DNA"/>
</dbReference>
<reference evidence="5 6" key="1">
    <citation type="submission" date="2023-03" db="EMBL/GenBank/DDBJ databases">
        <title>Genome insight into feeding habits of ladybird beetles.</title>
        <authorList>
            <person name="Li H.-S."/>
            <person name="Huang Y.-H."/>
            <person name="Pang H."/>
        </authorList>
    </citation>
    <scope>NUCLEOTIDE SEQUENCE [LARGE SCALE GENOMIC DNA]</scope>
    <source>
        <strain evidence="5">SYSU_2023b</strain>
        <tissue evidence="5">Whole body</tissue>
    </source>
</reference>
<evidence type="ECO:0000313" key="6">
    <source>
        <dbReference type="Proteomes" id="UP001431783"/>
    </source>
</evidence>
<organism evidence="5 6">
    <name type="scientific">Henosepilachna vigintioctopunctata</name>
    <dbReference type="NCBI Taxonomy" id="420089"/>
    <lineage>
        <taxon>Eukaryota</taxon>
        <taxon>Metazoa</taxon>
        <taxon>Ecdysozoa</taxon>
        <taxon>Arthropoda</taxon>
        <taxon>Hexapoda</taxon>
        <taxon>Insecta</taxon>
        <taxon>Pterygota</taxon>
        <taxon>Neoptera</taxon>
        <taxon>Endopterygota</taxon>
        <taxon>Coleoptera</taxon>
        <taxon>Polyphaga</taxon>
        <taxon>Cucujiformia</taxon>
        <taxon>Coccinelloidea</taxon>
        <taxon>Coccinellidae</taxon>
        <taxon>Epilachninae</taxon>
        <taxon>Epilachnini</taxon>
        <taxon>Henosepilachna</taxon>
    </lineage>
</organism>
<dbReference type="PANTHER" id="PTHR31183">
    <property type="entry name" value="TRICHOPLEIN KERATIN FILAMENT-BINDING PROTEIN FAMILY MEMBER"/>
    <property type="match status" value="1"/>
</dbReference>
<keyword evidence="2" id="KW-0963">Cytoplasm</keyword>
<feature type="coiled-coil region" evidence="4">
    <location>
        <begin position="173"/>
        <end position="312"/>
    </location>
</feature>
<name>A0AAW1U7R9_9CUCU</name>
<evidence type="ECO:0000313" key="5">
    <source>
        <dbReference type="EMBL" id="KAK9876302.1"/>
    </source>
</evidence>
<keyword evidence="4" id="KW-0175">Coiled coil</keyword>
<dbReference type="InterPro" id="IPR043596">
    <property type="entry name" value="CFAP53/TCHP"/>
</dbReference>
<evidence type="ECO:0000256" key="1">
    <source>
        <dbReference type="ARBA" id="ARBA00004245"/>
    </source>
</evidence>
<evidence type="ECO:0000256" key="3">
    <source>
        <dbReference type="ARBA" id="ARBA00023212"/>
    </source>
</evidence>
<feature type="coiled-coil region" evidence="4">
    <location>
        <begin position="390"/>
        <end position="490"/>
    </location>
</feature>
<comment type="subcellular location">
    <subcellularLocation>
        <location evidence="1">Cytoplasm</location>
        <location evidence="1">Cytoskeleton</location>
    </subcellularLocation>
</comment>
<keyword evidence="6" id="KW-1185">Reference proteome</keyword>
<dbReference type="AlphaFoldDB" id="A0AAW1U7R9"/>
<comment type="caution">
    <text evidence="5">The sequence shown here is derived from an EMBL/GenBank/DDBJ whole genome shotgun (WGS) entry which is preliminary data.</text>
</comment>
<proteinExistence type="predicted"/>
<keyword evidence="3" id="KW-0206">Cytoskeleton</keyword>
<evidence type="ECO:0008006" key="7">
    <source>
        <dbReference type="Google" id="ProtNLM"/>
    </source>
</evidence>